<feature type="transmembrane region" description="Helical" evidence="1">
    <location>
        <begin position="85"/>
        <end position="103"/>
    </location>
</feature>
<name>A0A4Y3HWP5_9VIBR</name>
<comment type="caution">
    <text evidence="2">The sequence shown here is derived from an EMBL/GenBank/DDBJ whole genome shotgun (WGS) entry which is preliminary data.</text>
</comment>
<keyword evidence="1" id="KW-1133">Transmembrane helix</keyword>
<evidence type="ECO:0000313" key="3">
    <source>
        <dbReference type="Proteomes" id="UP000318717"/>
    </source>
</evidence>
<evidence type="ECO:0000256" key="1">
    <source>
        <dbReference type="SAM" id="Phobius"/>
    </source>
</evidence>
<feature type="transmembrane region" description="Helical" evidence="1">
    <location>
        <begin position="115"/>
        <end position="135"/>
    </location>
</feature>
<organism evidence="2 3">
    <name type="scientific">Vibrio inusitatus NBRC 102082</name>
    <dbReference type="NCBI Taxonomy" id="1219070"/>
    <lineage>
        <taxon>Bacteria</taxon>
        <taxon>Pseudomonadati</taxon>
        <taxon>Pseudomonadota</taxon>
        <taxon>Gammaproteobacteria</taxon>
        <taxon>Vibrionales</taxon>
        <taxon>Vibrionaceae</taxon>
        <taxon>Vibrio</taxon>
    </lineage>
</organism>
<gene>
    <name evidence="2" type="ORF">VIN01S_21950</name>
</gene>
<evidence type="ECO:0008006" key="4">
    <source>
        <dbReference type="Google" id="ProtNLM"/>
    </source>
</evidence>
<dbReference type="Proteomes" id="UP000318717">
    <property type="component" value="Unassembled WGS sequence"/>
</dbReference>
<dbReference type="EMBL" id="BJLF01000010">
    <property type="protein sequence ID" value="GEA51391.1"/>
    <property type="molecule type" value="Genomic_DNA"/>
</dbReference>
<dbReference type="OrthoDB" id="5868478at2"/>
<feature type="transmembrane region" description="Helical" evidence="1">
    <location>
        <begin position="147"/>
        <end position="174"/>
    </location>
</feature>
<dbReference type="AlphaFoldDB" id="A0A4Y3HWP5"/>
<accession>A0A4Y3HWP5</accession>
<dbReference type="GO" id="GO:0016020">
    <property type="term" value="C:membrane"/>
    <property type="evidence" value="ECO:0007669"/>
    <property type="project" value="InterPro"/>
</dbReference>
<keyword evidence="1" id="KW-0812">Transmembrane</keyword>
<proteinExistence type="predicted"/>
<keyword evidence="3" id="KW-1185">Reference proteome</keyword>
<dbReference type="RefSeq" id="WP_141345711.1">
    <property type="nucleotide sequence ID" value="NZ_BJLF01000010.1"/>
</dbReference>
<dbReference type="Pfam" id="PF05656">
    <property type="entry name" value="DUF805"/>
    <property type="match status" value="1"/>
</dbReference>
<protein>
    <recommendedName>
        <fullName evidence="4">DUF805 domain-containing protein</fullName>
    </recommendedName>
</protein>
<sequence>MNSYQILYKKDVVLAVNLGNTNASEEIKSLNEQGFKIFSRIIQAVSEERAVAIYRAENQSTHSEHEVSIKNVFLFKTNRLRRLPYLGYSFSSFMVAALSLFMLTQQATNSGGNGALLLLFPILLALFWFSIGLSVARWKNCGHKGWYYAVALVVTMLIDTFLMGIASTLLWLYLLFNPQSNKI</sequence>
<evidence type="ECO:0000313" key="2">
    <source>
        <dbReference type="EMBL" id="GEA51391.1"/>
    </source>
</evidence>
<keyword evidence="1" id="KW-0472">Membrane</keyword>
<dbReference type="InterPro" id="IPR008523">
    <property type="entry name" value="DUF805"/>
</dbReference>
<reference evidence="2 3" key="1">
    <citation type="submission" date="2019-06" db="EMBL/GenBank/DDBJ databases">
        <title>Whole genome shotgun sequence of Vibrio inusitatus NBRC 102082.</title>
        <authorList>
            <person name="Hosoyama A."/>
            <person name="Uohara A."/>
            <person name="Ohji S."/>
            <person name="Ichikawa N."/>
        </authorList>
    </citation>
    <scope>NUCLEOTIDE SEQUENCE [LARGE SCALE GENOMIC DNA]</scope>
    <source>
        <strain evidence="2 3">NBRC 102082</strain>
    </source>
</reference>